<dbReference type="RefSeq" id="WP_177320894.1">
    <property type="nucleotide sequence ID" value="NZ_FOYL01000017.1"/>
</dbReference>
<evidence type="ECO:0008006" key="3">
    <source>
        <dbReference type="Google" id="ProtNLM"/>
    </source>
</evidence>
<organism evidence="1 2">
    <name type="scientific">Lentzea waywayandensis</name>
    <dbReference type="NCBI Taxonomy" id="84724"/>
    <lineage>
        <taxon>Bacteria</taxon>
        <taxon>Bacillati</taxon>
        <taxon>Actinomycetota</taxon>
        <taxon>Actinomycetes</taxon>
        <taxon>Pseudonocardiales</taxon>
        <taxon>Pseudonocardiaceae</taxon>
        <taxon>Lentzea</taxon>
    </lineage>
</organism>
<evidence type="ECO:0000313" key="2">
    <source>
        <dbReference type="Proteomes" id="UP000198583"/>
    </source>
</evidence>
<evidence type="ECO:0000313" key="1">
    <source>
        <dbReference type="EMBL" id="SFR29101.1"/>
    </source>
</evidence>
<dbReference type="AlphaFoldDB" id="A0A1I6FGN7"/>
<dbReference type="Proteomes" id="UP000198583">
    <property type="component" value="Unassembled WGS sequence"/>
</dbReference>
<name>A0A1I6FGN7_9PSEU</name>
<proteinExistence type="predicted"/>
<sequence>MTVLNSKRIVNVEALLDCPELASIRFLNCGNPFRTNGKALFGSRGFAELDIDYS</sequence>
<reference evidence="2" key="1">
    <citation type="submission" date="2016-10" db="EMBL/GenBank/DDBJ databases">
        <authorList>
            <person name="Varghese N."/>
            <person name="Submissions S."/>
        </authorList>
    </citation>
    <scope>NUCLEOTIDE SEQUENCE [LARGE SCALE GENOMIC DNA]</scope>
    <source>
        <strain evidence="2">DSM 44232</strain>
    </source>
</reference>
<dbReference type="EMBL" id="FOYL01000017">
    <property type="protein sequence ID" value="SFR29101.1"/>
    <property type="molecule type" value="Genomic_DNA"/>
</dbReference>
<protein>
    <recommendedName>
        <fullName evidence="3">Leucine Rich repeat-containing protein</fullName>
    </recommendedName>
</protein>
<gene>
    <name evidence="1" type="ORF">SAMN04488564_11725</name>
</gene>
<accession>A0A1I6FGN7</accession>
<keyword evidence="2" id="KW-1185">Reference proteome</keyword>